<dbReference type="NCBIfam" id="TIGR00229">
    <property type="entry name" value="sensory_box"/>
    <property type="match status" value="1"/>
</dbReference>
<comment type="caution">
    <text evidence="8">The sequence shown here is derived from an EMBL/GenBank/DDBJ whole genome shotgun (WGS) entry which is preliminary data.</text>
</comment>
<dbReference type="InterPro" id="IPR003594">
    <property type="entry name" value="HATPase_dom"/>
</dbReference>
<dbReference type="Pfam" id="PF00512">
    <property type="entry name" value="HisKA"/>
    <property type="match status" value="1"/>
</dbReference>
<dbReference type="SMART" id="SM00065">
    <property type="entry name" value="GAF"/>
    <property type="match status" value="2"/>
</dbReference>
<dbReference type="RefSeq" id="WP_271999161.1">
    <property type="nucleotide sequence ID" value="NZ_JAQNDN010000007.1"/>
</dbReference>
<dbReference type="InterPro" id="IPR036890">
    <property type="entry name" value="HATPase_C_sf"/>
</dbReference>
<evidence type="ECO:0000259" key="4">
    <source>
        <dbReference type="PROSITE" id="PS50011"/>
    </source>
</evidence>
<reference evidence="8 9" key="1">
    <citation type="submission" date="2022-11" db="EMBL/GenBank/DDBJ databases">
        <title>Minimal conservation of predation-associated metabolite biosynthetic gene clusters underscores biosynthetic potential of Myxococcota including descriptions for ten novel species: Archangium lansinium sp. nov., Myxococcus landrumus sp. nov., Nannocystis bai.</title>
        <authorList>
            <person name="Ahearne A."/>
            <person name="Stevens C."/>
            <person name="Dowd S."/>
        </authorList>
    </citation>
    <scope>NUCLEOTIDE SEQUENCE [LARGE SCALE GENOMIC DNA]</scope>
    <source>
        <strain evidence="8 9">NCELM</strain>
    </source>
</reference>
<dbReference type="CDD" id="cd00082">
    <property type="entry name" value="HisKA"/>
    <property type="match status" value="1"/>
</dbReference>
<feature type="domain" description="Protein kinase" evidence="4">
    <location>
        <begin position="1"/>
        <end position="284"/>
    </location>
</feature>
<evidence type="ECO:0000259" key="6">
    <source>
        <dbReference type="PROSITE" id="PS50112"/>
    </source>
</evidence>
<dbReference type="InterPro" id="IPR000014">
    <property type="entry name" value="PAS"/>
</dbReference>
<dbReference type="PROSITE" id="PS00109">
    <property type="entry name" value="PROTEIN_KINASE_TYR"/>
    <property type="match status" value="1"/>
</dbReference>
<dbReference type="Pfam" id="PF01590">
    <property type="entry name" value="GAF"/>
    <property type="match status" value="2"/>
</dbReference>
<evidence type="ECO:0000313" key="9">
    <source>
        <dbReference type="Proteomes" id="UP001217838"/>
    </source>
</evidence>
<proteinExistence type="predicted"/>
<dbReference type="PROSITE" id="PS50109">
    <property type="entry name" value="HIS_KIN"/>
    <property type="match status" value="1"/>
</dbReference>
<dbReference type="Pfam" id="PF08447">
    <property type="entry name" value="PAS_3"/>
    <property type="match status" value="1"/>
</dbReference>
<dbReference type="SUPFAM" id="SSF55874">
    <property type="entry name" value="ATPase domain of HSP90 chaperone/DNA topoisomerase II/histidine kinase"/>
    <property type="match status" value="1"/>
</dbReference>
<feature type="domain" description="Histidine kinase" evidence="5">
    <location>
        <begin position="1771"/>
        <end position="1991"/>
    </location>
</feature>
<dbReference type="InterPro" id="IPR001610">
    <property type="entry name" value="PAC"/>
</dbReference>
<gene>
    <name evidence="8" type="ORF">POL58_16475</name>
</gene>
<dbReference type="SMART" id="SM00086">
    <property type="entry name" value="PAC"/>
    <property type="match status" value="1"/>
</dbReference>
<evidence type="ECO:0000256" key="2">
    <source>
        <dbReference type="ARBA" id="ARBA00012438"/>
    </source>
</evidence>
<dbReference type="SUPFAM" id="SSF55785">
    <property type="entry name" value="PYP-like sensor domain (PAS domain)"/>
    <property type="match status" value="1"/>
</dbReference>
<dbReference type="InterPro" id="IPR003661">
    <property type="entry name" value="HisK_dim/P_dom"/>
</dbReference>
<dbReference type="EC" id="2.7.13.3" evidence="2"/>
<dbReference type="SUPFAM" id="SSF52540">
    <property type="entry name" value="P-loop containing nucleoside triphosphate hydrolases"/>
    <property type="match status" value="1"/>
</dbReference>
<dbReference type="Gene3D" id="1.10.510.10">
    <property type="entry name" value="Transferase(Phosphotransferase) domain 1"/>
    <property type="match status" value="1"/>
</dbReference>
<dbReference type="PANTHER" id="PTHR43642:SF1">
    <property type="entry name" value="HYBRID SIGNAL TRANSDUCTION HISTIDINE KINASE G"/>
    <property type="match status" value="1"/>
</dbReference>
<evidence type="ECO:0000256" key="3">
    <source>
        <dbReference type="ARBA" id="ARBA00022553"/>
    </source>
</evidence>
<keyword evidence="9" id="KW-1185">Reference proteome</keyword>
<dbReference type="PANTHER" id="PTHR43642">
    <property type="entry name" value="HYBRID SIGNAL TRANSDUCTION HISTIDINE KINASE G"/>
    <property type="match status" value="1"/>
</dbReference>
<dbReference type="SUPFAM" id="SSF55781">
    <property type="entry name" value="GAF domain-like"/>
    <property type="match status" value="2"/>
</dbReference>
<evidence type="ECO:0000313" key="8">
    <source>
        <dbReference type="EMBL" id="MDC0669351.1"/>
    </source>
</evidence>
<dbReference type="InterPro" id="IPR000700">
    <property type="entry name" value="PAS-assoc_C"/>
</dbReference>
<dbReference type="CDD" id="cd14014">
    <property type="entry name" value="STKc_PknB_like"/>
    <property type="match status" value="1"/>
</dbReference>
<evidence type="ECO:0000259" key="5">
    <source>
        <dbReference type="PROSITE" id="PS50109"/>
    </source>
</evidence>
<dbReference type="PROSITE" id="PS50112">
    <property type="entry name" value="PAS"/>
    <property type="match status" value="1"/>
</dbReference>
<accession>A0ABT5B8K2</accession>
<dbReference type="Gene3D" id="1.10.287.130">
    <property type="match status" value="1"/>
</dbReference>
<evidence type="ECO:0000259" key="7">
    <source>
        <dbReference type="PROSITE" id="PS50113"/>
    </source>
</evidence>
<dbReference type="InterPro" id="IPR013655">
    <property type="entry name" value="PAS_fold_3"/>
</dbReference>
<dbReference type="InterPro" id="IPR027417">
    <property type="entry name" value="P-loop_NTPase"/>
</dbReference>
<dbReference type="Gene3D" id="3.30.450.20">
    <property type="entry name" value="PAS domain"/>
    <property type="match status" value="1"/>
</dbReference>
<dbReference type="InterPro" id="IPR000719">
    <property type="entry name" value="Prot_kinase_dom"/>
</dbReference>
<dbReference type="InterPro" id="IPR053159">
    <property type="entry name" value="Hybrid_Histidine_Kinase"/>
</dbReference>
<keyword evidence="3" id="KW-0597">Phosphoprotein</keyword>
<dbReference type="InterPro" id="IPR041664">
    <property type="entry name" value="AAA_16"/>
</dbReference>
<dbReference type="SMART" id="SM00387">
    <property type="entry name" value="HATPase_c"/>
    <property type="match status" value="1"/>
</dbReference>
<dbReference type="CDD" id="cd00130">
    <property type="entry name" value="PAS"/>
    <property type="match status" value="1"/>
</dbReference>
<dbReference type="InterPro" id="IPR003018">
    <property type="entry name" value="GAF"/>
</dbReference>
<dbReference type="InterPro" id="IPR035965">
    <property type="entry name" value="PAS-like_dom_sf"/>
</dbReference>
<dbReference type="InterPro" id="IPR036097">
    <property type="entry name" value="HisK_dim/P_sf"/>
</dbReference>
<dbReference type="Pfam" id="PF13191">
    <property type="entry name" value="AAA_16"/>
    <property type="match status" value="1"/>
</dbReference>
<protein>
    <recommendedName>
        <fullName evidence="2">histidine kinase</fullName>
        <ecNumber evidence="2">2.7.13.3</ecNumber>
    </recommendedName>
</protein>
<dbReference type="Gene3D" id="3.30.565.10">
    <property type="entry name" value="Histidine kinase-like ATPase, C-terminal domain"/>
    <property type="match status" value="1"/>
</dbReference>
<dbReference type="InterPro" id="IPR005467">
    <property type="entry name" value="His_kinase_dom"/>
</dbReference>
<dbReference type="PROSITE" id="PS50113">
    <property type="entry name" value="PAC"/>
    <property type="match status" value="1"/>
</dbReference>
<comment type="catalytic activity">
    <reaction evidence="1">
        <text>ATP + protein L-histidine = ADP + protein N-phospho-L-histidine.</text>
        <dbReference type="EC" id="2.7.13.3"/>
    </reaction>
</comment>
<organism evidence="8 9">
    <name type="scientific">Nannocystis radixulma</name>
    <dbReference type="NCBI Taxonomy" id="2995305"/>
    <lineage>
        <taxon>Bacteria</taxon>
        <taxon>Pseudomonadati</taxon>
        <taxon>Myxococcota</taxon>
        <taxon>Polyangia</taxon>
        <taxon>Nannocystales</taxon>
        <taxon>Nannocystaceae</taxon>
        <taxon>Nannocystis</taxon>
    </lineage>
</organism>
<sequence length="1999" mass="218785">MRESSDGDDAALAMPLELLRAASLWEDDEVVLSRAVRRGDGAAVLVVLGPVARLEHELALRHAIDPSWGARPLELVRDGGRLALVLGDPGGELLARLVGRAWELTAFLRVAIGIGIALDRIHDRGITHKDLRPANILVDVRTGAVWLTGFGSASLPLREQQSPGGPLPAGTLAYMAPERTGRMNRSIDARSDLYSLGVTLYQLLTGVLPFAATDPAELLHRHLAREPMPPHELVPAIPRPISALVVKLLAKSPEDRYQSARGVLTDLRRCLAEWEACGRVEPFRLGAQDVARRLRVPEKLYGRERELAALLQTFERVASAGAKELVLVTGYPGAGKSSLVHELRRALLPARALFASGKADESTREVPYAPFAQGLRTVVRGILAQSEGEVGRWRESLQRALGPYGKLMVDLVPELALVVGEPAPVAELPPEEANNRFCALFRRFLGVFATAERPLVLFLDDLQWADEATLALLEHVIRQDDVKHLLLVGAYRDQEVDAGHPLARALARMTAAGATLREIAVPPLQVQDFEKMLGGALGCSREHVRPLARLVYEKTSGNPFFALQFVTALHDDSLLGVDPASGSWTWDVARIQAQKFTENVVELMMTRFGGLPTATCEALKDLACLGRTASARTLEDVHGEHIHAALAEAIRSGLVYQLDGAYAFLHDRVREASYALLGEAERAAAHRRIARRLLAGTPSERREEAVFDIVNQYNAGASLVVADDERLVLAELNLLAGRRAKAASAYAQALKYVTQARALLPADGWQRCPALAFPIELALAECEWLSGATDSAEARLSRLASHVIDPIDLAAVVCVQIHLYTTTDRFDRVVPICRDYLRGVGIALPAALTDDEVRAHYEDMRARMGERSIEALLDLPPMTDPRRRAVIDVLSLSATPAYFVDKDLYALLIIHIVRLSLEYGNTDGSALAFSLLPSVIGPRFAAYRDSYRFGRLSADLVERRGLDRYAARVLMVFAINVVPWTSHLRASHPIIKRARDTALECGDPYAAYCGGFACSFLLAAGAPLAEVLGEAESALGLARQAGSAFAMELIGAQLDLIRTLRAPPGGDEAREERRFSDPYDSGALLAVFRWVRELQGCFLRERYDEAVAVAAKAGECLDVAARFYEEAEFHLFSALAHAAVRDGSPGRDHVERVATHHAQLAAWAEESPQTFGCQVALVEAELARLQGHELAAERLYEQAIRRARADGFVQFEAVANELAGRFHERRGFATIAAAYTREAHELYDRWGARGKVELLARRLRAGRPVVSASDRLLERLDVAAVLRASQALSSEIVLERLIEALMRTTVESAGATRGVLVTLARGEVEVAAVATTCEEGVVVYLHGAASRAEALPETVIQYVVRTRESVLLDDALQAHPFAEDPYIARHGCRSLLCLPIAKQSQLVAVLQLENTLTPHAFTSERIAVLTLLASQAAISLENARLYAEVGRSQGRLTRIIDTIPTLAWSARPDGSAMFFNRQWLDYTGLSLAEAQAQRHPSATHPDDTEAARSHWQRLVQSGEPGAFEARLRRADGAHRWFLIRVQPLYDEQGIVEWYGTSTDIEDRKQAEMELDSRVRFWALRSSISSRLAAAPADRLDAELDKALAEVGHFFEVDSIFIFWFSHTGPHAVSTHAWARSGVALPPNTTAVFPESVDEMRRGEDVLVHDVERMPEHKREERLALAAMGIKSVIAVPLVVGGVTNASLNLACSSRYMQWTDQMRQRLRILGEVFAHALAQRRAELDLERSESALHRAQTDLAHVTRITTLGELAASIAHEINQPLTAIIAEAAACTNWLAAPQPKLANVRESLTAIAVESNRAGEILRRIRALLSRSSIETNACDLTAVVHAVLPVVRRQLLQAEVMLETALQPSLPPVVGDPVQLQQVVLNLILNASDASRDVEPGRRRITVRTFVEWGDAEASVVVEVEDCGVGLGTTDTATLFQPFFTTKTDGLGMGLAISRSIIERHGGRLWARPNSSGIGATFGFSLAAISRESQRSSG</sequence>
<dbReference type="EMBL" id="JAQNDN010000007">
    <property type="protein sequence ID" value="MDC0669351.1"/>
    <property type="molecule type" value="Genomic_DNA"/>
</dbReference>
<dbReference type="SUPFAM" id="SSF47384">
    <property type="entry name" value="Homodimeric domain of signal transducing histidine kinase"/>
    <property type="match status" value="1"/>
</dbReference>
<dbReference type="InterPro" id="IPR008266">
    <property type="entry name" value="Tyr_kinase_AS"/>
</dbReference>
<dbReference type="Gene3D" id="3.40.50.300">
    <property type="entry name" value="P-loop containing nucleotide triphosphate hydrolases"/>
    <property type="match status" value="1"/>
</dbReference>
<evidence type="ECO:0000256" key="1">
    <source>
        <dbReference type="ARBA" id="ARBA00000085"/>
    </source>
</evidence>
<dbReference type="SUPFAM" id="SSF56112">
    <property type="entry name" value="Protein kinase-like (PK-like)"/>
    <property type="match status" value="1"/>
</dbReference>
<dbReference type="InterPro" id="IPR029016">
    <property type="entry name" value="GAF-like_dom_sf"/>
</dbReference>
<name>A0ABT5B8K2_9BACT</name>
<dbReference type="Gene3D" id="3.30.450.40">
    <property type="match status" value="2"/>
</dbReference>
<dbReference type="Proteomes" id="UP001217838">
    <property type="component" value="Unassembled WGS sequence"/>
</dbReference>
<dbReference type="Pfam" id="PF00069">
    <property type="entry name" value="Pkinase"/>
    <property type="match status" value="1"/>
</dbReference>
<dbReference type="SMART" id="SM00388">
    <property type="entry name" value="HisKA"/>
    <property type="match status" value="1"/>
</dbReference>
<dbReference type="PROSITE" id="PS50011">
    <property type="entry name" value="PROTEIN_KINASE_DOM"/>
    <property type="match status" value="1"/>
</dbReference>
<feature type="domain" description="PAC" evidence="7">
    <location>
        <begin position="1521"/>
        <end position="1572"/>
    </location>
</feature>
<dbReference type="InterPro" id="IPR004358">
    <property type="entry name" value="Sig_transdc_His_kin-like_C"/>
</dbReference>
<dbReference type="PRINTS" id="PR00344">
    <property type="entry name" value="BCTRLSENSOR"/>
</dbReference>
<feature type="domain" description="PAS" evidence="6">
    <location>
        <begin position="1448"/>
        <end position="1518"/>
    </location>
</feature>
<dbReference type="SMART" id="SM00220">
    <property type="entry name" value="S_TKc"/>
    <property type="match status" value="1"/>
</dbReference>
<dbReference type="Pfam" id="PF02518">
    <property type="entry name" value="HATPase_c"/>
    <property type="match status" value="1"/>
</dbReference>
<dbReference type="InterPro" id="IPR011009">
    <property type="entry name" value="Kinase-like_dom_sf"/>
</dbReference>